<evidence type="ECO:0000256" key="4">
    <source>
        <dbReference type="SAM" id="MobiDB-lite"/>
    </source>
</evidence>
<evidence type="ECO:0000256" key="2">
    <source>
        <dbReference type="ARBA" id="ARBA00022888"/>
    </source>
</evidence>
<dbReference type="GO" id="GO:0004066">
    <property type="term" value="F:asparagine synthase (glutamine-hydrolyzing) activity"/>
    <property type="evidence" value="ECO:0007669"/>
    <property type="project" value="InterPro"/>
</dbReference>
<dbReference type="Gene3D" id="3.60.20.10">
    <property type="entry name" value="Glutamine Phosphoribosylpyrophosphate, subunit 1, domain 1"/>
    <property type="match status" value="1"/>
</dbReference>
<dbReference type="SUPFAM" id="SSF56235">
    <property type="entry name" value="N-terminal nucleophile aminohydrolases (Ntn hydrolases)"/>
    <property type="match status" value="1"/>
</dbReference>
<sequence length="385" mass="40786">MCGIGLDLLVGIDADAPLAHGNELPVAALHRRGPDSLVERVLASQTPRFSLRLVGAVLSLRGPEVVAQPLADTAGNVLLFNGEIFGGDGVHVPPGASDTARLLAALGTAANIPALLHRVHGPWALAYWHAASRTLWYGRDRLGRRSLLRAEPVLATGRPGCHRLLLSSVAPPKTEAGASWVWNELPAEGMGSVRVAADGSVETRWHATPPLRPPMANWEAASTADGHAAAARLLSALSDAVRRRVSDVPTPPPPSASAPSTARAPPSSSARVAVLFSGGIDCMVLARLADLHLPPDEPLDLLNVAFGDRAAAAPDRLTGRRGVRELRRLSPSRRFQLIEIDISLAELREHRTSLEELLAPSDTVMDMNIGAAFYFGARACGVLRC</sequence>
<dbReference type="InterPro" id="IPR014729">
    <property type="entry name" value="Rossmann-like_a/b/a_fold"/>
</dbReference>
<dbReference type="Pfam" id="PF13537">
    <property type="entry name" value="GATase_7"/>
    <property type="match status" value="1"/>
</dbReference>
<protein>
    <submittedName>
        <fullName evidence="6">Cytoplasm protein</fullName>
    </submittedName>
</protein>
<organism evidence="6 7">
    <name type="scientific">Chrysochromulina tobinii</name>
    <dbReference type="NCBI Taxonomy" id="1460289"/>
    <lineage>
        <taxon>Eukaryota</taxon>
        <taxon>Haptista</taxon>
        <taxon>Haptophyta</taxon>
        <taxon>Prymnesiophyceae</taxon>
        <taxon>Prymnesiales</taxon>
        <taxon>Chrysochromulinaceae</taxon>
        <taxon>Chrysochromulina</taxon>
    </lineage>
</organism>
<dbReference type="GO" id="GO:0006529">
    <property type="term" value="P:asparagine biosynthetic process"/>
    <property type="evidence" value="ECO:0007669"/>
    <property type="project" value="UniProtKB-KW"/>
</dbReference>
<dbReference type="Proteomes" id="UP000037460">
    <property type="component" value="Unassembled WGS sequence"/>
</dbReference>
<dbReference type="OrthoDB" id="10252281at2759"/>
<dbReference type="PANTHER" id="PTHR45937:SF1">
    <property type="entry name" value="ASPARAGINE SYNTHETASE DOMAIN-CONTAINING PROTEIN 1"/>
    <property type="match status" value="1"/>
</dbReference>
<feature type="compositionally biased region" description="Low complexity" evidence="4">
    <location>
        <begin position="257"/>
        <end position="267"/>
    </location>
</feature>
<accession>A0A0M0JFG4</accession>
<dbReference type="SUPFAM" id="SSF52402">
    <property type="entry name" value="Adenine nucleotide alpha hydrolases-like"/>
    <property type="match status" value="1"/>
</dbReference>
<dbReference type="InterPro" id="IPR001962">
    <property type="entry name" value="Asn_synthase"/>
</dbReference>
<dbReference type="InterPro" id="IPR017932">
    <property type="entry name" value="GATase_2_dom"/>
</dbReference>
<dbReference type="InterPro" id="IPR029055">
    <property type="entry name" value="Ntn_hydrolases_N"/>
</dbReference>
<dbReference type="PANTHER" id="PTHR45937">
    <property type="entry name" value="ASPARAGINE SYNTHETASE DOMAIN-CONTAINING PROTEIN 1"/>
    <property type="match status" value="1"/>
</dbReference>
<keyword evidence="7" id="KW-1185">Reference proteome</keyword>
<feature type="domain" description="Glutamine amidotransferase type-2" evidence="5">
    <location>
        <begin position="63"/>
        <end position="148"/>
    </location>
</feature>
<reference evidence="7" key="1">
    <citation type="journal article" date="2015" name="PLoS Genet.">
        <title>Genome Sequence and Transcriptome Analyses of Chrysochromulina tobin: Metabolic Tools for Enhanced Algal Fitness in the Prominent Order Prymnesiales (Haptophyceae).</title>
        <authorList>
            <person name="Hovde B.T."/>
            <person name="Deodato C.R."/>
            <person name="Hunsperger H.M."/>
            <person name="Ryken S.A."/>
            <person name="Yost W."/>
            <person name="Jha R.K."/>
            <person name="Patterson J."/>
            <person name="Monnat R.J. Jr."/>
            <person name="Barlow S.B."/>
            <person name="Starkenburg S.R."/>
            <person name="Cattolico R.A."/>
        </authorList>
    </citation>
    <scope>NUCLEOTIDE SEQUENCE</scope>
    <source>
        <strain evidence="7">CCMP291</strain>
    </source>
</reference>
<evidence type="ECO:0000256" key="3">
    <source>
        <dbReference type="ARBA" id="ARBA00022962"/>
    </source>
</evidence>
<dbReference type="EMBL" id="JWZX01003034">
    <property type="protein sequence ID" value="KOO24948.1"/>
    <property type="molecule type" value="Genomic_DNA"/>
</dbReference>
<dbReference type="Gene3D" id="3.40.50.620">
    <property type="entry name" value="HUPs"/>
    <property type="match status" value="1"/>
</dbReference>
<comment type="caution">
    <text evidence="6">The sequence shown here is derived from an EMBL/GenBank/DDBJ whole genome shotgun (WGS) entry which is preliminary data.</text>
</comment>
<dbReference type="InterPro" id="IPR051857">
    <property type="entry name" value="Asn_synthetase_domain"/>
</dbReference>
<feature type="region of interest" description="Disordered" evidence="4">
    <location>
        <begin position="243"/>
        <end position="267"/>
    </location>
</feature>
<evidence type="ECO:0000313" key="6">
    <source>
        <dbReference type="EMBL" id="KOO24948.1"/>
    </source>
</evidence>
<dbReference type="AlphaFoldDB" id="A0A0M0JFG4"/>
<evidence type="ECO:0000259" key="5">
    <source>
        <dbReference type="Pfam" id="PF13537"/>
    </source>
</evidence>
<keyword evidence="1" id="KW-0028">Amino-acid biosynthesis</keyword>
<evidence type="ECO:0000313" key="7">
    <source>
        <dbReference type="Proteomes" id="UP000037460"/>
    </source>
</evidence>
<keyword evidence="2" id="KW-0061">Asparagine biosynthesis</keyword>
<gene>
    <name evidence="6" type="ORF">Ctob_006235</name>
</gene>
<keyword evidence="3" id="KW-0315">Glutamine amidotransferase</keyword>
<proteinExistence type="predicted"/>
<evidence type="ECO:0000256" key="1">
    <source>
        <dbReference type="ARBA" id="ARBA00022605"/>
    </source>
</evidence>
<name>A0A0M0JFG4_9EUKA</name>
<dbReference type="CDD" id="cd01991">
    <property type="entry name" value="Asn_synthase_B_C"/>
    <property type="match status" value="1"/>
</dbReference>